<feature type="transmembrane region" description="Helical" evidence="1">
    <location>
        <begin position="69"/>
        <end position="88"/>
    </location>
</feature>
<dbReference type="Proteomes" id="UP001374579">
    <property type="component" value="Unassembled WGS sequence"/>
</dbReference>
<dbReference type="EMBL" id="JBAMIC010000007">
    <property type="protein sequence ID" value="KAK7105927.1"/>
    <property type="molecule type" value="Genomic_DNA"/>
</dbReference>
<dbReference type="AlphaFoldDB" id="A0AAN9BIA0"/>
<evidence type="ECO:0000313" key="3">
    <source>
        <dbReference type="Proteomes" id="UP001374579"/>
    </source>
</evidence>
<gene>
    <name evidence="2" type="ORF">V1264_017246</name>
</gene>
<evidence type="ECO:0000256" key="1">
    <source>
        <dbReference type="SAM" id="Phobius"/>
    </source>
</evidence>
<accession>A0AAN9BIA0</accession>
<keyword evidence="3" id="KW-1185">Reference proteome</keyword>
<feature type="transmembrane region" description="Helical" evidence="1">
    <location>
        <begin position="108"/>
        <end position="130"/>
    </location>
</feature>
<proteinExistence type="predicted"/>
<name>A0AAN9BIA0_9CAEN</name>
<reference evidence="2 3" key="1">
    <citation type="submission" date="2024-02" db="EMBL/GenBank/DDBJ databases">
        <title>Chromosome-scale genome assembly of the rough periwinkle Littorina saxatilis.</title>
        <authorList>
            <person name="De Jode A."/>
            <person name="Faria R."/>
            <person name="Formenti G."/>
            <person name="Sims Y."/>
            <person name="Smith T.P."/>
            <person name="Tracey A."/>
            <person name="Wood J.M.D."/>
            <person name="Zagrodzka Z.B."/>
            <person name="Johannesson K."/>
            <person name="Butlin R.K."/>
            <person name="Leder E.H."/>
        </authorList>
    </citation>
    <scope>NUCLEOTIDE SEQUENCE [LARGE SCALE GENOMIC DNA]</scope>
    <source>
        <strain evidence="2">Snail1</strain>
        <tissue evidence="2">Muscle</tissue>
    </source>
</reference>
<keyword evidence="1" id="KW-0472">Membrane</keyword>
<keyword evidence="1" id="KW-0812">Transmembrane</keyword>
<comment type="caution">
    <text evidence="2">The sequence shown here is derived from an EMBL/GenBank/DDBJ whole genome shotgun (WGS) entry which is preliminary data.</text>
</comment>
<evidence type="ECO:0000313" key="2">
    <source>
        <dbReference type="EMBL" id="KAK7105927.1"/>
    </source>
</evidence>
<protein>
    <submittedName>
        <fullName evidence="2">Uncharacterized protein</fullName>
    </submittedName>
</protein>
<sequence>METFEREQPGVAAKGNEHPLMMKPHSQFSLEVDSHPSAPMIIAAQPVQQRWQQQWETAPNTTWAMRMSFCSTICCCLWCGITAIVWTNVALSEIHNGHYSKARKKLKTAWACITLSIMTGSFIIVWYLAYTYKSMEQRHREQDAYEP</sequence>
<keyword evidence="1" id="KW-1133">Transmembrane helix</keyword>
<organism evidence="2 3">
    <name type="scientific">Littorina saxatilis</name>
    <dbReference type="NCBI Taxonomy" id="31220"/>
    <lineage>
        <taxon>Eukaryota</taxon>
        <taxon>Metazoa</taxon>
        <taxon>Spiralia</taxon>
        <taxon>Lophotrochozoa</taxon>
        <taxon>Mollusca</taxon>
        <taxon>Gastropoda</taxon>
        <taxon>Caenogastropoda</taxon>
        <taxon>Littorinimorpha</taxon>
        <taxon>Littorinoidea</taxon>
        <taxon>Littorinidae</taxon>
        <taxon>Littorina</taxon>
    </lineage>
</organism>